<evidence type="ECO:0000256" key="2">
    <source>
        <dbReference type="ARBA" id="ARBA00023242"/>
    </source>
</evidence>
<dbReference type="FunFam" id="3.30.70.330:FF:000132">
    <property type="entry name" value="Small nuclear ribonucleoprotein U11/U12 subunit 35"/>
    <property type="match status" value="1"/>
</dbReference>
<sequence length="170" mass="19031">MGAIDDWRIIEKKAGSIDGTDTAPHDNAVYRAMFATSTGLYDPLGDSKARGNPYCIVFIGRLSKETTESTLQEVMSRYGRIKNLRLVRHIVTGASQGYAFVEYETEKEMQCAYEAAHLIKINGNQVLVDYNRQLLMSGWIPRRLGGGLGGRKESGQLRFGGRDRPFRKPL</sequence>
<comment type="caution">
    <text evidence="6">The sequence shown here is derived from an EMBL/GenBank/DDBJ whole genome shotgun (WGS) entry which is preliminary data.</text>
</comment>
<dbReference type="Gene3D" id="3.30.70.330">
    <property type="match status" value="1"/>
</dbReference>
<keyword evidence="2" id="KW-0539">Nucleus</keyword>
<dbReference type="SUPFAM" id="SSF54928">
    <property type="entry name" value="RNA-binding domain, RBD"/>
    <property type="match status" value="1"/>
</dbReference>
<accession>A0A9D4Z5N3</accession>
<keyword evidence="3" id="KW-0694">RNA-binding</keyword>
<dbReference type="InterPro" id="IPR035979">
    <property type="entry name" value="RBD_domain_sf"/>
</dbReference>
<evidence type="ECO:0000256" key="1">
    <source>
        <dbReference type="ARBA" id="ARBA00004123"/>
    </source>
</evidence>
<dbReference type="GO" id="GO:0000398">
    <property type="term" value="P:mRNA splicing, via spliceosome"/>
    <property type="evidence" value="ECO:0007669"/>
    <property type="project" value="TreeGrafter"/>
</dbReference>
<dbReference type="EMBL" id="JABFUD020000022">
    <property type="protein sequence ID" value="KAI5062050.1"/>
    <property type="molecule type" value="Genomic_DNA"/>
</dbReference>
<dbReference type="InterPro" id="IPR051183">
    <property type="entry name" value="U1_U11-U12_snRNP_70-35kDa"/>
</dbReference>
<dbReference type="AlphaFoldDB" id="A0A9D4Z5N3"/>
<dbReference type="GO" id="GO:0071011">
    <property type="term" value="C:precatalytic spliceosome"/>
    <property type="evidence" value="ECO:0007669"/>
    <property type="project" value="TreeGrafter"/>
</dbReference>
<comment type="subcellular location">
    <subcellularLocation>
        <location evidence="1">Nucleus</location>
    </subcellularLocation>
</comment>
<proteinExistence type="predicted"/>
<dbReference type="OrthoDB" id="6159137at2759"/>
<organism evidence="6 7">
    <name type="scientific">Adiantum capillus-veneris</name>
    <name type="common">Maidenhair fern</name>
    <dbReference type="NCBI Taxonomy" id="13818"/>
    <lineage>
        <taxon>Eukaryota</taxon>
        <taxon>Viridiplantae</taxon>
        <taxon>Streptophyta</taxon>
        <taxon>Embryophyta</taxon>
        <taxon>Tracheophyta</taxon>
        <taxon>Polypodiopsida</taxon>
        <taxon>Polypodiidae</taxon>
        <taxon>Polypodiales</taxon>
        <taxon>Pteridineae</taxon>
        <taxon>Pteridaceae</taxon>
        <taxon>Vittarioideae</taxon>
        <taxon>Adiantum</taxon>
    </lineage>
</organism>
<dbReference type="GO" id="GO:0017069">
    <property type="term" value="F:snRNA binding"/>
    <property type="evidence" value="ECO:0007669"/>
    <property type="project" value="TreeGrafter"/>
</dbReference>
<dbReference type="Proteomes" id="UP000886520">
    <property type="component" value="Chromosome 22"/>
</dbReference>
<protein>
    <recommendedName>
        <fullName evidence="5">RRM domain-containing protein</fullName>
    </recommendedName>
</protein>
<evidence type="ECO:0000259" key="5">
    <source>
        <dbReference type="PROSITE" id="PS50102"/>
    </source>
</evidence>
<dbReference type="InterPro" id="IPR012677">
    <property type="entry name" value="Nucleotide-bd_a/b_plait_sf"/>
</dbReference>
<evidence type="ECO:0000256" key="3">
    <source>
        <dbReference type="PROSITE-ProRule" id="PRU00176"/>
    </source>
</evidence>
<evidence type="ECO:0000256" key="4">
    <source>
        <dbReference type="SAM" id="MobiDB-lite"/>
    </source>
</evidence>
<gene>
    <name evidence="6" type="ORF">GOP47_0022589</name>
</gene>
<name>A0A9D4Z5N3_ADICA</name>
<reference evidence="6" key="1">
    <citation type="submission" date="2021-01" db="EMBL/GenBank/DDBJ databases">
        <title>Adiantum capillus-veneris genome.</title>
        <authorList>
            <person name="Fang Y."/>
            <person name="Liao Q."/>
        </authorList>
    </citation>
    <scope>NUCLEOTIDE SEQUENCE</scope>
    <source>
        <strain evidence="6">H3</strain>
        <tissue evidence="6">Leaf</tissue>
    </source>
</reference>
<dbReference type="PANTHER" id="PTHR13952">
    <property type="entry name" value="U1 SMALL NUCLEAR RIBONUCLEOPROTEIN 70 KD"/>
    <property type="match status" value="1"/>
</dbReference>
<feature type="region of interest" description="Disordered" evidence="4">
    <location>
        <begin position="151"/>
        <end position="170"/>
    </location>
</feature>
<dbReference type="InterPro" id="IPR000504">
    <property type="entry name" value="RRM_dom"/>
</dbReference>
<dbReference type="Pfam" id="PF00076">
    <property type="entry name" value="RRM_1"/>
    <property type="match status" value="1"/>
</dbReference>
<evidence type="ECO:0000313" key="7">
    <source>
        <dbReference type="Proteomes" id="UP000886520"/>
    </source>
</evidence>
<feature type="domain" description="RRM" evidence="5">
    <location>
        <begin position="55"/>
        <end position="133"/>
    </location>
</feature>
<evidence type="ECO:0000313" key="6">
    <source>
        <dbReference type="EMBL" id="KAI5062050.1"/>
    </source>
</evidence>
<dbReference type="GO" id="GO:0003729">
    <property type="term" value="F:mRNA binding"/>
    <property type="evidence" value="ECO:0007669"/>
    <property type="project" value="TreeGrafter"/>
</dbReference>
<dbReference type="SMART" id="SM00360">
    <property type="entry name" value="RRM"/>
    <property type="match status" value="1"/>
</dbReference>
<dbReference type="PANTHER" id="PTHR13952:SF6">
    <property type="entry name" value="U11_U12 SMALL NUCLEAR RIBONUCLEOPROTEIN 35 KDA PROTEIN"/>
    <property type="match status" value="1"/>
</dbReference>
<dbReference type="PROSITE" id="PS50102">
    <property type="entry name" value="RRM"/>
    <property type="match status" value="1"/>
</dbReference>
<keyword evidence="7" id="KW-1185">Reference proteome</keyword>